<evidence type="ECO:0000313" key="2">
    <source>
        <dbReference type="EMBL" id="PNZ30373.1"/>
    </source>
</evidence>
<gene>
    <name evidence="2" type="ORF">CD122_00795</name>
</gene>
<feature type="transmembrane region" description="Helical" evidence="1">
    <location>
        <begin position="21"/>
        <end position="41"/>
    </location>
</feature>
<dbReference type="RefSeq" id="WP_103357128.1">
    <property type="nucleotide sequence ID" value="NZ_PPRF01000004.1"/>
</dbReference>
<sequence length="132" mass="15513">MKKENNIFYRFFERLGNWIKTAFFILGAISFVVFLAMATVIPEMNRHIYEGKIVEKYHENNGLTTGTTRYIVVQHGRDKTTIENSDILLHAKFDSRDIHDNLREGQNVKVYTIGFDLPKYGMYPNLYRVEQS</sequence>
<keyword evidence="1" id="KW-0472">Membrane</keyword>
<dbReference type="AlphaFoldDB" id="A0A2K3YXM9"/>
<dbReference type="OrthoDB" id="2412545at2"/>
<accession>A0A2K3YXM9</accession>
<comment type="caution">
    <text evidence="2">The sequence shown here is derived from an EMBL/GenBank/DDBJ whole genome shotgun (WGS) entry which is preliminary data.</text>
</comment>
<reference evidence="2 3" key="1">
    <citation type="submission" date="2017-08" db="EMBL/GenBank/DDBJ databases">
        <title>Draft genome sequences of 64 type strains of genus Staph aureus.</title>
        <authorList>
            <person name="Cole K."/>
            <person name="Golubchik T."/>
            <person name="Russell J."/>
            <person name="Foster D."/>
            <person name="Llewelyn M."/>
            <person name="Wilson D."/>
            <person name="Crook D."/>
            <person name="Paul J."/>
        </authorList>
    </citation>
    <scope>NUCLEOTIDE SEQUENCE [LARGE SCALE GENOMIC DNA]</scope>
    <source>
        <strain evidence="2 3">DSM 21968</strain>
    </source>
</reference>
<keyword evidence="3" id="KW-1185">Reference proteome</keyword>
<name>A0A2K3YXM9_9STAP</name>
<dbReference type="Proteomes" id="UP000242752">
    <property type="component" value="Unassembled WGS sequence"/>
</dbReference>
<keyword evidence="1" id="KW-1133">Transmembrane helix</keyword>
<evidence type="ECO:0000313" key="3">
    <source>
        <dbReference type="Proteomes" id="UP000242752"/>
    </source>
</evidence>
<keyword evidence="1" id="KW-0812">Transmembrane</keyword>
<dbReference type="EMBL" id="PPRF01000004">
    <property type="protein sequence ID" value="PNZ30373.1"/>
    <property type="molecule type" value="Genomic_DNA"/>
</dbReference>
<protein>
    <submittedName>
        <fullName evidence="2">Uncharacterized protein</fullName>
    </submittedName>
</protein>
<evidence type="ECO:0000256" key="1">
    <source>
        <dbReference type="SAM" id="Phobius"/>
    </source>
</evidence>
<organism evidence="2 3">
    <name type="scientific">Staphylococcus rostri</name>
    <dbReference type="NCBI Taxonomy" id="522262"/>
    <lineage>
        <taxon>Bacteria</taxon>
        <taxon>Bacillati</taxon>
        <taxon>Bacillota</taxon>
        <taxon>Bacilli</taxon>
        <taxon>Bacillales</taxon>
        <taxon>Staphylococcaceae</taxon>
        <taxon>Staphylococcus</taxon>
    </lineage>
</organism>
<proteinExistence type="predicted"/>